<evidence type="ECO:0000313" key="2">
    <source>
        <dbReference type="Proteomes" id="UP000790377"/>
    </source>
</evidence>
<sequence>MSSVVIPYSPDWLPTLEGGAIEGYLIVVTPVIIFYDYAITFSRESSPLSLMSSLYVIGRFATIGTVMEPPEYTATSLSKGKPIMFDNLLFIIAVTWIVFTSQLAFRGIMVLRIYAMYQQSRIVLVFLVVALAAQVISYVVMEALYFGPVGQLQAEEVIIGNTYNCVYFYESNLISFAILPQFLFALAIFVMAVACFVRHLSEARKISKTLKVNEFLSILAKDSTVYFFLLLFASAFKLGNHLATNSAVVGSFVYSGLTGIFIDVQEYLLVPHLVLSFKERHAQLVDGSDSGTQMETIAFERGASTTGDPIEEELRTVVNEHV</sequence>
<reference evidence="1" key="1">
    <citation type="journal article" date="2021" name="New Phytol.">
        <title>Evolutionary innovations through gain and loss of genes in the ectomycorrhizal Boletales.</title>
        <authorList>
            <person name="Wu G."/>
            <person name="Miyauchi S."/>
            <person name="Morin E."/>
            <person name="Kuo A."/>
            <person name="Drula E."/>
            <person name="Varga T."/>
            <person name="Kohler A."/>
            <person name="Feng B."/>
            <person name="Cao Y."/>
            <person name="Lipzen A."/>
            <person name="Daum C."/>
            <person name="Hundley H."/>
            <person name="Pangilinan J."/>
            <person name="Johnson J."/>
            <person name="Barry K."/>
            <person name="LaButti K."/>
            <person name="Ng V."/>
            <person name="Ahrendt S."/>
            <person name="Min B."/>
            <person name="Choi I.G."/>
            <person name="Park H."/>
            <person name="Plett J.M."/>
            <person name="Magnuson J."/>
            <person name="Spatafora J.W."/>
            <person name="Nagy L.G."/>
            <person name="Henrissat B."/>
            <person name="Grigoriev I.V."/>
            <person name="Yang Z.L."/>
            <person name="Xu J."/>
            <person name="Martin F.M."/>
        </authorList>
    </citation>
    <scope>NUCLEOTIDE SEQUENCE</scope>
    <source>
        <strain evidence="1">ATCC 28755</strain>
    </source>
</reference>
<proteinExistence type="predicted"/>
<evidence type="ECO:0000313" key="1">
    <source>
        <dbReference type="EMBL" id="KAH7914901.1"/>
    </source>
</evidence>
<organism evidence="1 2">
    <name type="scientific">Hygrophoropsis aurantiaca</name>
    <dbReference type="NCBI Taxonomy" id="72124"/>
    <lineage>
        <taxon>Eukaryota</taxon>
        <taxon>Fungi</taxon>
        <taxon>Dikarya</taxon>
        <taxon>Basidiomycota</taxon>
        <taxon>Agaricomycotina</taxon>
        <taxon>Agaricomycetes</taxon>
        <taxon>Agaricomycetidae</taxon>
        <taxon>Boletales</taxon>
        <taxon>Coniophorineae</taxon>
        <taxon>Hygrophoropsidaceae</taxon>
        <taxon>Hygrophoropsis</taxon>
    </lineage>
</organism>
<dbReference type="EMBL" id="MU267607">
    <property type="protein sequence ID" value="KAH7914901.1"/>
    <property type="molecule type" value="Genomic_DNA"/>
</dbReference>
<protein>
    <submittedName>
        <fullName evidence="1">Uncharacterized protein</fullName>
    </submittedName>
</protein>
<comment type="caution">
    <text evidence="1">The sequence shown here is derived from an EMBL/GenBank/DDBJ whole genome shotgun (WGS) entry which is preliminary data.</text>
</comment>
<dbReference type="Proteomes" id="UP000790377">
    <property type="component" value="Unassembled WGS sequence"/>
</dbReference>
<accession>A0ACB8AMW7</accession>
<name>A0ACB8AMW7_9AGAM</name>
<gene>
    <name evidence="1" type="ORF">BJ138DRAFT_1098293</name>
</gene>
<keyword evidence="2" id="KW-1185">Reference proteome</keyword>